<organism evidence="14 15">
    <name type="scientific">Panacagrimonas perspica</name>
    <dbReference type="NCBI Taxonomy" id="381431"/>
    <lineage>
        <taxon>Bacteria</taxon>
        <taxon>Pseudomonadati</taxon>
        <taxon>Pseudomonadota</taxon>
        <taxon>Gammaproteobacteria</taxon>
        <taxon>Nevskiales</taxon>
        <taxon>Nevskiaceae</taxon>
        <taxon>Panacagrimonas</taxon>
    </lineage>
</organism>
<dbReference type="Proteomes" id="UP000295341">
    <property type="component" value="Unassembled WGS sequence"/>
</dbReference>
<dbReference type="CDD" id="cd16326">
    <property type="entry name" value="LolB"/>
    <property type="match status" value="1"/>
</dbReference>
<name>A0A4R7NTL9_9GAMM</name>
<evidence type="ECO:0000256" key="5">
    <source>
        <dbReference type="ARBA" id="ARBA00022448"/>
    </source>
</evidence>
<dbReference type="Gene3D" id="2.50.20.10">
    <property type="entry name" value="Lipoprotein localisation LolA/LolB/LppX"/>
    <property type="match status" value="1"/>
</dbReference>
<evidence type="ECO:0000256" key="11">
    <source>
        <dbReference type="ARBA" id="ARBA00023237"/>
    </source>
</evidence>
<proteinExistence type="inferred from homology"/>
<dbReference type="Pfam" id="PF03550">
    <property type="entry name" value="LolB"/>
    <property type="match status" value="1"/>
</dbReference>
<evidence type="ECO:0000256" key="13">
    <source>
        <dbReference type="SAM" id="SignalP"/>
    </source>
</evidence>
<dbReference type="OrthoDB" id="9797618at2"/>
<keyword evidence="7" id="KW-0653">Protein transport</keyword>
<evidence type="ECO:0000313" key="14">
    <source>
        <dbReference type="EMBL" id="TDU24317.1"/>
    </source>
</evidence>
<evidence type="ECO:0000256" key="10">
    <source>
        <dbReference type="ARBA" id="ARBA00023186"/>
    </source>
</evidence>
<comment type="similarity">
    <text evidence="2">Belongs to the LolB family.</text>
</comment>
<keyword evidence="10" id="KW-0143">Chaperone</keyword>
<dbReference type="GO" id="GO:0009279">
    <property type="term" value="C:cell outer membrane"/>
    <property type="evidence" value="ECO:0007669"/>
    <property type="project" value="UniProtKB-SubCell"/>
</dbReference>
<evidence type="ECO:0000256" key="7">
    <source>
        <dbReference type="ARBA" id="ARBA00022927"/>
    </source>
</evidence>
<keyword evidence="9" id="KW-0564">Palmitate</keyword>
<dbReference type="AlphaFoldDB" id="A0A4R7NTL9"/>
<evidence type="ECO:0000256" key="2">
    <source>
        <dbReference type="ARBA" id="ARBA00009696"/>
    </source>
</evidence>
<reference evidence="14 15" key="1">
    <citation type="submission" date="2019-03" db="EMBL/GenBank/DDBJ databases">
        <title>Genomic Encyclopedia of Type Strains, Phase IV (KMG-IV): sequencing the most valuable type-strain genomes for metagenomic binning, comparative biology and taxonomic classification.</title>
        <authorList>
            <person name="Goeker M."/>
        </authorList>
    </citation>
    <scope>NUCLEOTIDE SEQUENCE [LARGE SCALE GENOMIC DNA]</scope>
    <source>
        <strain evidence="14 15">DSM 26377</strain>
    </source>
</reference>
<protein>
    <recommendedName>
        <fullName evidence="4">Outer-membrane lipoprotein LolB</fullName>
    </recommendedName>
</protein>
<evidence type="ECO:0000256" key="12">
    <source>
        <dbReference type="ARBA" id="ARBA00023288"/>
    </source>
</evidence>
<dbReference type="GO" id="GO:0015031">
    <property type="term" value="P:protein transport"/>
    <property type="evidence" value="ECO:0007669"/>
    <property type="project" value="UniProtKB-KW"/>
</dbReference>
<evidence type="ECO:0000313" key="15">
    <source>
        <dbReference type="Proteomes" id="UP000295341"/>
    </source>
</evidence>
<evidence type="ECO:0000256" key="4">
    <source>
        <dbReference type="ARBA" id="ARBA00016202"/>
    </source>
</evidence>
<keyword evidence="8" id="KW-0472">Membrane</keyword>
<evidence type="ECO:0000256" key="6">
    <source>
        <dbReference type="ARBA" id="ARBA00022729"/>
    </source>
</evidence>
<evidence type="ECO:0000256" key="9">
    <source>
        <dbReference type="ARBA" id="ARBA00023139"/>
    </source>
</evidence>
<dbReference type="RefSeq" id="WP_133883730.1">
    <property type="nucleotide sequence ID" value="NZ_MWIN01000003.1"/>
</dbReference>
<dbReference type="EMBL" id="SOBT01000012">
    <property type="protein sequence ID" value="TDU24317.1"/>
    <property type="molecule type" value="Genomic_DNA"/>
</dbReference>
<dbReference type="SUPFAM" id="SSF89392">
    <property type="entry name" value="Prokaryotic lipoproteins and lipoprotein localization factors"/>
    <property type="match status" value="1"/>
</dbReference>
<sequence>MRLILIAALIAALSGCALLRPKTEGTPADVAQSAAWQQRIALLSPIDRFVLQGRVASGALGFKADLRWKQHPAGRFEMRVAGPFGARAAELAGDTQEVRVRTGDDATTVTTDPEAWLEKALGVRLPVSGLRWWALGLPAPESHSDVLIDPASGRALRIVQNGWELDYVEYRVADSLDLPRRIEARNGDTRVLVLADQWSQLPPLMNPAP</sequence>
<accession>A0A4R7NTL9</accession>
<dbReference type="InterPro" id="IPR029046">
    <property type="entry name" value="LolA/LolB/LppX"/>
</dbReference>
<keyword evidence="6 13" id="KW-0732">Signal</keyword>
<keyword evidence="5" id="KW-0813">Transport</keyword>
<evidence type="ECO:0000256" key="1">
    <source>
        <dbReference type="ARBA" id="ARBA00004459"/>
    </source>
</evidence>
<dbReference type="InterPro" id="IPR004565">
    <property type="entry name" value="OM_lipoprot_LolB"/>
</dbReference>
<gene>
    <name evidence="14" type="ORF">DFR24_4584</name>
</gene>
<feature type="chain" id="PRO_5030099471" description="Outer-membrane lipoprotein LolB" evidence="13">
    <location>
        <begin position="20"/>
        <end position="209"/>
    </location>
</feature>
<evidence type="ECO:0000256" key="8">
    <source>
        <dbReference type="ARBA" id="ARBA00023136"/>
    </source>
</evidence>
<comment type="subcellular location">
    <subcellularLocation>
        <location evidence="1">Cell outer membrane</location>
        <topology evidence="1">Lipid-anchor</topology>
    </subcellularLocation>
</comment>
<evidence type="ECO:0000256" key="3">
    <source>
        <dbReference type="ARBA" id="ARBA00011245"/>
    </source>
</evidence>
<dbReference type="PROSITE" id="PS51257">
    <property type="entry name" value="PROKAR_LIPOPROTEIN"/>
    <property type="match status" value="1"/>
</dbReference>
<keyword evidence="12 14" id="KW-0449">Lipoprotein</keyword>
<feature type="signal peptide" evidence="13">
    <location>
        <begin position="1"/>
        <end position="19"/>
    </location>
</feature>
<comment type="subunit">
    <text evidence="3">Monomer.</text>
</comment>
<dbReference type="NCBIfam" id="TIGR00548">
    <property type="entry name" value="lolB"/>
    <property type="match status" value="1"/>
</dbReference>
<keyword evidence="15" id="KW-1185">Reference proteome</keyword>
<comment type="caution">
    <text evidence="14">The sequence shown here is derived from an EMBL/GenBank/DDBJ whole genome shotgun (WGS) entry which is preliminary data.</text>
</comment>
<keyword evidence="11" id="KW-0998">Cell outer membrane</keyword>